<dbReference type="Proteomes" id="UP000186817">
    <property type="component" value="Unassembled WGS sequence"/>
</dbReference>
<keyword evidence="3" id="KW-1185">Reference proteome</keyword>
<dbReference type="Gene3D" id="1.10.10.1190">
    <property type="entry name" value="Antirestriction protein ArdA, domain 3"/>
    <property type="match status" value="1"/>
</dbReference>
<protein>
    <recommendedName>
        <fullName evidence="4">Antirestriction protein ArdA</fullName>
    </recommendedName>
</protein>
<feature type="compositionally biased region" description="Pro residues" evidence="1">
    <location>
        <begin position="15"/>
        <end position="24"/>
    </location>
</feature>
<evidence type="ECO:0000313" key="2">
    <source>
        <dbReference type="EMBL" id="OLP76110.1"/>
    </source>
</evidence>
<dbReference type="InterPro" id="IPR041895">
    <property type="entry name" value="ArdA_dom1"/>
</dbReference>
<reference evidence="2 3" key="1">
    <citation type="submission" date="2016-02" db="EMBL/GenBank/DDBJ databases">
        <title>Genome analysis of coral dinoflagellate symbionts highlights evolutionary adaptations to a symbiotic lifestyle.</title>
        <authorList>
            <person name="Aranda M."/>
            <person name="Li Y."/>
            <person name="Liew Y.J."/>
            <person name="Baumgarten S."/>
            <person name="Simakov O."/>
            <person name="Wilson M."/>
            <person name="Piel J."/>
            <person name="Ashoor H."/>
            <person name="Bougouffa S."/>
            <person name="Bajic V.B."/>
            <person name="Ryu T."/>
            <person name="Ravasi T."/>
            <person name="Bayer T."/>
            <person name="Micklem G."/>
            <person name="Kim H."/>
            <person name="Bhak J."/>
            <person name="Lajeunesse T.C."/>
            <person name="Voolstra C.R."/>
        </authorList>
    </citation>
    <scope>NUCLEOTIDE SEQUENCE [LARGE SCALE GENOMIC DNA]</scope>
    <source>
        <strain evidence="2 3">CCMP2467</strain>
    </source>
</reference>
<proteinExistence type="predicted"/>
<dbReference type="InterPro" id="IPR041893">
    <property type="entry name" value="ArdA_dom3"/>
</dbReference>
<dbReference type="AlphaFoldDB" id="A0A1Q9BZV1"/>
<accession>A0A1Q9BZV1</accession>
<organism evidence="2 3">
    <name type="scientific">Symbiodinium microadriaticum</name>
    <name type="common">Dinoflagellate</name>
    <name type="synonym">Zooxanthella microadriatica</name>
    <dbReference type="NCBI Taxonomy" id="2951"/>
    <lineage>
        <taxon>Eukaryota</taxon>
        <taxon>Sar</taxon>
        <taxon>Alveolata</taxon>
        <taxon>Dinophyceae</taxon>
        <taxon>Suessiales</taxon>
        <taxon>Symbiodiniaceae</taxon>
        <taxon>Symbiodinium</taxon>
    </lineage>
</organism>
<evidence type="ECO:0000313" key="3">
    <source>
        <dbReference type="Proteomes" id="UP000186817"/>
    </source>
</evidence>
<gene>
    <name evidence="2" type="ORF">AK812_SmicGene43999</name>
</gene>
<dbReference type="InterPro" id="IPR009899">
    <property type="entry name" value="ArdA"/>
</dbReference>
<feature type="region of interest" description="Disordered" evidence="1">
    <location>
        <begin position="1"/>
        <end position="24"/>
    </location>
</feature>
<dbReference type="EMBL" id="LSRX01002138">
    <property type="protein sequence ID" value="OLP76110.1"/>
    <property type="molecule type" value="Genomic_DNA"/>
</dbReference>
<dbReference type="Pfam" id="PF07275">
    <property type="entry name" value="ArdA"/>
    <property type="match status" value="1"/>
</dbReference>
<name>A0A1Q9BZV1_SYMMI</name>
<dbReference type="Gene3D" id="3.10.20.480">
    <property type="entry name" value="Antirestriction protein ArdA, domain 1"/>
    <property type="match status" value="1"/>
</dbReference>
<sequence length="215" mass="23694">MKEVAKGFALAPARPGDPPPPRPPLHIATPVSATARRIRDMVNLSDSPPRIYVACLAAYNSGYLHGAWIDADQDVGEIRDEITAMLARSPIEHAKEYTIHDYEGFEGVTLSEYAGIDMVARMGAFIAEHGALGAGLLEQFDADMEQVESILENCYHGQFASLADYMEELTTESVTIPEALRYYVDWDAMARDAKMGDDLFTIETAHGEVHVFSNK</sequence>
<evidence type="ECO:0000256" key="1">
    <source>
        <dbReference type="SAM" id="MobiDB-lite"/>
    </source>
</evidence>
<comment type="caution">
    <text evidence="2">The sequence shown here is derived from an EMBL/GenBank/DDBJ whole genome shotgun (WGS) entry which is preliminary data.</text>
</comment>
<evidence type="ECO:0008006" key="4">
    <source>
        <dbReference type="Google" id="ProtNLM"/>
    </source>
</evidence>